<keyword evidence="4" id="KW-0663">Pyridoxal phosphate</keyword>
<accession>A0ABP4ZKT1</accession>
<dbReference type="NCBIfam" id="NF005855">
    <property type="entry name" value="PRK07777.1"/>
    <property type="match status" value="1"/>
</dbReference>
<comment type="caution">
    <text evidence="6">The sequence shown here is derived from an EMBL/GenBank/DDBJ whole genome shotgun (WGS) entry which is preliminary data.</text>
</comment>
<dbReference type="GO" id="GO:0008483">
    <property type="term" value="F:transaminase activity"/>
    <property type="evidence" value="ECO:0007669"/>
    <property type="project" value="UniProtKB-KW"/>
</dbReference>
<dbReference type="SUPFAM" id="SSF53383">
    <property type="entry name" value="PLP-dependent transferases"/>
    <property type="match status" value="1"/>
</dbReference>
<evidence type="ECO:0000256" key="2">
    <source>
        <dbReference type="ARBA" id="ARBA00022576"/>
    </source>
</evidence>
<evidence type="ECO:0000313" key="7">
    <source>
        <dbReference type="Proteomes" id="UP001501094"/>
    </source>
</evidence>
<evidence type="ECO:0000259" key="5">
    <source>
        <dbReference type="Pfam" id="PF00155"/>
    </source>
</evidence>
<dbReference type="RefSeq" id="WP_344099694.1">
    <property type="nucleotide sequence ID" value="NZ_BAAANL010000001.1"/>
</dbReference>
<dbReference type="Gene3D" id="3.90.1150.10">
    <property type="entry name" value="Aspartate Aminotransferase, domain 1"/>
    <property type="match status" value="1"/>
</dbReference>
<dbReference type="InterPro" id="IPR015421">
    <property type="entry name" value="PyrdxlP-dep_Trfase_major"/>
</dbReference>
<dbReference type="CDD" id="cd00609">
    <property type="entry name" value="AAT_like"/>
    <property type="match status" value="1"/>
</dbReference>
<dbReference type="PANTHER" id="PTHR43807">
    <property type="entry name" value="FI04487P"/>
    <property type="match status" value="1"/>
</dbReference>
<dbReference type="InterPro" id="IPR015424">
    <property type="entry name" value="PyrdxlP-dep_Trfase"/>
</dbReference>
<dbReference type="Pfam" id="PF00155">
    <property type="entry name" value="Aminotran_1_2"/>
    <property type="match status" value="1"/>
</dbReference>
<sequence length="407" mass="42647">MTLVGPSGPWQSVARSVGLTAPDGTVAATIFAEMSALAVRTGAINLGQGFPDVDGPDSVKEAAVAAIRAGRNQYAPGDGIPELREAVAAHQQRRYGMTLDPATEVLVSTGATEGIAASILALVSPGDEVITLEPFYDVHAACVALAGATQVTAPLVPRDGAFRLDVAALRAAASPRTRMIILNTPHNPTGAVLTRAELEAIAAVARERDAIVVTDEVYEHLVFDDVAHLPIATLPGMRERTLTVSSSGKTFSFTGWKIGWVCGPADLITAVRTVKQFLTFTSGAPFQPAIAGVLGDDDVPRALAASLAGRRDLVCDGLTAAGFDVAVPAGTYFVTADASSLGFDDGVDLCRRLPELAGVVAVPVSAFCTPGSPTWESLRSWVRFTFVKERATLEEGMRRLSGLRARR</sequence>
<organism evidence="6 7">
    <name type="scientific">Myceligenerans crystallogenes</name>
    <dbReference type="NCBI Taxonomy" id="316335"/>
    <lineage>
        <taxon>Bacteria</taxon>
        <taxon>Bacillati</taxon>
        <taxon>Actinomycetota</taxon>
        <taxon>Actinomycetes</taxon>
        <taxon>Micrococcales</taxon>
        <taxon>Promicromonosporaceae</taxon>
        <taxon>Myceligenerans</taxon>
    </lineage>
</organism>
<proteinExistence type="predicted"/>
<name>A0ABP4ZKT1_9MICO</name>
<gene>
    <name evidence="6" type="ORF">GCM10009751_07820</name>
</gene>
<keyword evidence="2 6" id="KW-0032">Aminotransferase</keyword>
<evidence type="ECO:0000256" key="3">
    <source>
        <dbReference type="ARBA" id="ARBA00022679"/>
    </source>
</evidence>
<evidence type="ECO:0000313" key="6">
    <source>
        <dbReference type="EMBL" id="GAA1853560.1"/>
    </source>
</evidence>
<dbReference type="InterPro" id="IPR004839">
    <property type="entry name" value="Aminotransferase_I/II_large"/>
</dbReference>
<reference evidence="7" key="1">
    <citation type="journal article" date="2019" name="Int. J. Syst. Evol. Microbiol.">
        <title>The Global Catalogue of Microorganisms (GCM) 10K type strain sequencing project: providing services to taxonomists for standard genome sequencing and annotation.</title>
        <authorList>
            <consortium name="The Broad Institute Genomics Platform"/>
            <consortium name="The Broad Institute Genome Sequencing Center for Infectious Disease"/>
            <person name="Wu L."/>
            <person name="Ma J."/>
        </authorList>
    </citation>
    <scope>NUCLEOTIDE SEQUENCE [LARGE SCALE GENOMIC DNA]</scope>
    <source>
        <strain evidence="7">JCM 14326</strain>
    </source>
</reference>
<dbReference type="InterPro" id="IPR015422">
    <property type="entry name" value="PyrdxlP-dep_Trfase_small"/>
</dbReference>
<keyword evidence="7" id="KW-1185">Reference proteome</keyword>
<dbReference type="Gene3D" id="3.40.640.10">
    <property type="entry name" value="Type I PLP-dependent aspartate aminotransferase-like (Major domain)"/>
    <property type="match status" value="1"/>
</dbReference>
<dbReference type="InterPro" id="IPR051326">
    <property type="entry name" value="Kynurenine-oxoglutarate_AT"/>
</dbReference>
<protein>
    <submittedName>
        <fullName evidence="6">Pyridoxal phosphate-dependent aminotransferase</fullName>
    </submittedName>
</protein>
<dbReference type="PANTHER" id="PTHR43807:SF20">
    <property type="entry name" value="FI04487P"/>
    <property type="match status" value="1"/>
</dbReference>
<dbReference type="EMBL" id="BAAANL010000001">
    <property type="protein sequence ID" value="GAA1853560.1"/>
    <property type="molecule type" value="Genomic_DNA"/>
</dbReference>
<evidence type="ECO:0000256" key="1">
    <source>
        <dbReference type="ARBA" id="ARBA00001933"/>
    </source>
</evidence>
<keyword evidence="3" id="KW-0808">Transferase</keyword>
<evidence type="ECO:0000256" key="4">
    <source>
        <dbReference type="ARBA" id="ARBA00022898"/>
    </source>
</evidence>
<comment type="cofactor">
    <cofactor evidence="1">
        <name>pyridoxal 5'-phosphate</name>
        <dbReference type="ChEBI" id="CHEBI:597326"/>
    </cofactor>
</comment>
<feature type="domain" description="Aminotransferase class I/classII large" evidence="5">
    <location>
        <begin position="43"/>
        <end position="400"/>
    </location>
</feature>
<dbReference type="Proteomes" id="UP001501094">
    <property type="component" value="Unassembled WGS sequence"/>
</dbReference>